<protein>
    <recommendedName>
        <fullName evidence="3">Lipoprotein</fullName>
    </recommendedName>
</protein>
<evidence type="ECO:0008006" key="3">
    <source>
        <dbReference type="Google" id="ProtNLM"/>
    </source>
</evidence>
<reference evidence="1 2" key="1">
    <citation type="submission" date="2020-04" db="EMBL/GenBank/DDBJ databases">
        <title>Draft genome of Pyxidicoccus fallax type strain.</title>
        <authorList>
            <person name="Whitworth D.E."/>
        </authorList>
    </citation>
    <scope>NUCLEOTIDE SEQUENCE [LARGE SCALE GENOMIC DNA]</scope>
    <source>
        <strain evidence="1 2">DSM 14698</strain>
    </source>
</reference>
<dbReference type="RefSeq" id="WP_169345333.1">
    <property type="nucleotide sequence ID" value="NZ_JABBJJ010000054.1"/>
</dbReference>
<name>A0A848LAF2_9BACT</name>
<organism evidence="1 2">
    <name type="scientific">Pyxidicoccus fallax</name>
    <dbReference type="NCBI Taxonomy" id="394095"/>
    <lineage>
        <taxon>Bacteria</taxon>
        <taxon>Pseudomonadati</taxon>
        <taxon>Myxococcota</taxon>
        <taxon>Myxococcia</taxon>
        <taxon>Myxococcales</taxon>
        <taxon>Cystobacterineae</taxon>
        <taxon>Myxococcaceae</taxon>
        <taxon>Pyxidicoccus</taxon>
    </lineage>
</organism>
<comment type="caution">
    <text evidence="1">The sequence shown here is derived from an EMBL/GenBank/DDBJ whole genome shotgun (WGS) entry which is preliminary data.</text>
</comment>
<dbReference type="Proteomes" id="UP000518300">
    <property type="component" value="Unassembled WGS sequence"/>
</dbReference>
<sequence>MMKTWIRSMGLAGMLALGLAGCGGVEAPVEAEHLGQVEQAYIIACSWEDPSPCVRSSPFVCDYEQGICVPVCDDGTVCPSHRYCCN</sequence>
<dbReference type="PROSITE" id="PS51257">
    <property type="entry name" value="PROKAR_LIPOPROTEIN"/>
    <property type="match status" value="1"/>
</dbReference>
<dbReference type="AlphaFoldDB" id="A0A848LAF2"/>
<accession>A0A848LAF2</accession>
<gene>
    <name evidence="1" type="ORF">HG543_14445</name>
</gene>
<keyword evidence="2" id="KW-1185">Reference proteome</keyword>
<evidence type="ECO:0000313" key="1">
    <source>
        <dbReference type="EMBL" id="NMO16040.1"/>
    </source>
</evidence>
<evidence type="ECO:0000313" key="2">
    <source>
        <dbReference type="Proteomes" id="UP000518300"/>
    </source>
</evidence>
<proteinExistence type="predicted"/>
<dbReference type="EMBL" id="JABBJJ010000054">
    <property type="protein sequence ID" value="NMO16040.1"/>
    <property type="molecule type" value="Genomic_DNA"/>
</dbReference>